<dbReference type="InterPro" id="IPR004600">
    <property type="entry name" value="TFIIH_Tfb4/GTF2H3"/>
</dbReference>
<keyword evidence="2" id="KW-0472">Membrane</keyword>
<dbReference type="GO" id="GO:0005675">
    <property type="term" value="C:transcription factor TFIIH holo complex"/>
    <property type="evidence" value="ECO:0007669"/>
    <property type="project" value="UniProtKB-UniRule"/>
</dbReference>
<sequence length="132" mass="15241">MHNGNGTNRKVDQPSTQVNRNTVQNAEHLIVDVPQYIVLLFDTNPCYWCLPRYGKGSTVVHVINQLFIFINALLLLNRTNSIALFSMHPQKNELLFRYVFVPIVFDVTVVLYTLFSFLAFIFILVFISTLVF</sequence>
<dbReference type="GO" id="GO:0000439">
    <property type="term" value="C:transcription factor TFIIH core complex"/>
    <property type="evidence" value="ECO:0007669"/>
    <property type="project" value="UniProtKB-UniRule"/>
</dbReference>
<dbReference type="AlphaFoldDB" id="A0A0A9XV63"/>
<dbReference type="EMBL" id="GBHO01019785">
    <property type="protein sequence ID" value="JAG23819.1"/>
    <property type="molecule type" value="Transcribed_RNA"/>
</dbReference>
<feature type="non-terminal residue" evidence="3">
    <location>
        <position position="132"/>
    </location>
</feature>
<comment type="subunit">
    <text evidence="1">Part of a TFIID-containing RNA polymerase II pre-initiation complex that is composed of TBP and at least GTF2A1, GTF2A2, GTF2E1, GTF2E2, GTF2F1, GTF2H2, GTF2H3, GTF2H4, GTF2H5, GTF2B, TCEA1, ERCC2, ERCC3, TAF1, TAF2, TAF3, TAF4, TAF5, TAF6, TAF7, TAF8, TAF9, TAF10, TAF11, TAF12 and TAF13. Component of the 7-subunit TFIIH core complex composed of XPB/ERCC3, XPD/ERCC2, GTF2H1, GTF2H2, GTF2H3, GTF2H4 and GTF2H5, which is active in NER. The core complex associates with the 3-subunit CDK-activating kinase (CAK) module composed of CCNH/cyclin H, CDK7 and MNAT1 to form the 10-subunit holoenzyme (holo-TFIIH) active in transcription. Interacts with RARA; the interaction requires prior phosphorylation of RARA on 'Ser-369' which then enhances interaction of RARA with CDK7.</text>
</comment>
<keyword evidence="1" id="KW-0862">Zinc</keyword>
<comment type="subcellular location">
    <subcellularLocation>
        <location evidence="1">Nucleus</location>
    </subcellularLocation>
</comment>
<keyword evidence="1" id="KW-0863">Zinc-finger</keyword>
<keyword evidence="1" id="KW-0804">Transcription</keyword>
<keyword evidence="1" id="KW-0539">Nucleus</keyword>
<reference evidence="3" key="2">
    <citation type="submission" date="2014-07" db="EMBL/GenBank/DDBJ databases">
        <authorList>
            <person name="Hull J."/>
        </authorList>
    </citation>
    <scope>NUCLEOTIDE SEQUENCE</scope>
</reference>
<dbReference type="GO" id="GO:0006289">
    <property type="term" value="P:nucleotide-excision repair"/>
    <property type="evidence" value="ECO:0007669"/>
    <property type="project" value="UniProtKB-UniRule"/>
</dbReference>
<reference evidence="3" key="1">
    <citation type="journal article" date="2014" name="PLoS ONE">
        <title>Transcriptome-Based Identification of ABC Transporters in the Western Tarnished Plant Bug Lygus hesperus.</title>
        <authorList>
            <person name="Hull J.J."/>
            <person name="Chaney K."/>
            <person name="Geib S.M."/>
            <person name="Fabrick J.A."/>
            <person name="Brent C.S."/>
            <person name="Walsh D."/>
            <person name="Lavine L.C."/>
        </authorList>
    </citation>
    <scope>NUCLEOTIDE SEQUENCE</scope>
</reference>
<keyword evidence="1" id="KW-0227">DNA damage</keyword>
<feature type="transmembrane region" description="Helical" evidence="2">
    <location>
        <begin position="98"/>
        <end position="127"/>
    </location>
</feature>
<keyword evidence="1" id="KW-0805">Transcription regulation</keyword>
<comment type="similarity">
    <text evidence="1">Belongs to the TFB4 family.</text>
</comment>
<evidence type="ECO:0000313" key="3">
    <source>
        <dbReference type="EMBL" id="JAG23819.1"/>
    </source>
</evidence>
<dbReference type="GO" id="GO:0006355">
    <property type="term" value="P:regulation of DNA-templated transcription"/>
    <property type="evidence" value="ECO:0007669"/>
    <property type="project" value="InterPro"/>
</dbReference>
<evidence type="ECO:0000256" key="2">
    <source>
        <dbReference type="SAM" id="Phobius"/>
    </source>
</evidence>
<keyword evidence="1" id="KW-0234">DNA repair</keyword>
<dbReference type="InterPro" id="IPR036465">
    <property type="entry name" value="vWFA_dom_sf"/>
</dbReference>
<dbReference type="Gene3D" id="3.40.50.410">
    <property type="entry name" value="von Willebrand factor, type A domain"/>
    <property type="match status" value="1"/>
</dbReference>
<name>A0A0A9XV63_LYGHE</name>
<dbReference type="Pfam" id="PF03850">
    <property type="entry name" value="Tfb4"/>
    <property type="match status" value="1"/>
</dbReference>
<proteinExistence type="inferred from homology"/>
<comment type="function">
    <text evidence="1">Component of the general transcription and DNA repair factor IIH (TFIIH) core complex, which is involved in general and transcription-coupled nucleotide excision repair (NER) of damaged DNA and, when complexed to CAK, in RNA transcription by RNA polymerase II. In NER, TFIIH acts by opening DNA around the lesion to allow the excision of the damaged oligonucleotide and its replacement by a new DNA fragment. In transcription, TFIIH has an essential role in transcription initiation. When the pre-initiation complex (PIC) has been established, TFIIH is required for promoter opening and promoter escape. Phosphorylation of the C-terminal tail (CTD) of the largest subunit of RNA polymerase II by the kinase module CAK controls the initiation of transcription.</text>
</comment>
<gene>
    <name evidence="3" type="primary">Gtf2h3</name>
    <name evidence="3" type="ORF">CM83_13941</name>
</gene>
<keyword evidence="2" id="KW-0812">Transmembrane</keyword>
<dbReference type="GO" id="GO:0008270">
    <property type="term" value="F:zinc ion binding"/>
    <property type="evidence" value="ECO:0007669"/>
    <property type="project" value="UniProtKB-KW"/>
</dbReference>
<keyword evidence="2" id="KW-1133">Transmembrane helix</keyword>
<accession>A0A0A9XV63</accession>
<protein>
    <recommendedName>
        <fullName evidence="1">General transcription factor IIH subunit 3</fullName>
    </recommendedName>
    <alternativeName>
        <fullName evidence="1">General transcription factor IIH polypeptide 3</fullName>
    </alternativeName>
</protein>
<organism evidence="3">
    <name type="scientific">Lygus hesperus</name>
    <name type="common">Western plant bug</name>
    <dbReference type="NCBI Taxonomy" id="30085"/>
    <lineage>
        <taxon>Eukaryota</taxon>
        <taxon>Metazoa</taxon>
        <taxon>Ecdysozoa</taxon>
        <taxon>Arthropoda</taxon>
        <taxon>Hexapoda</taxon>
        <taxon>Insecta</taxon>
        <taxon>Pterygota</taxon>
        <taxon>Neoptera</taxon>
        <taxon>Paraneoptera</taxon>
        <taxon>Hemiptera</taxon>
        <taxon>Heteroptera</taxon>
        <taxon>Panheteroptera</taxon>
        <taxon>Cimicomorpha</taxon>
        <taxon>Miridae</taxon>
        <taxon>Mirini</taxon>
        <taxon>Lygus</taxon>
    </lineage>
</organism>
<evidence type="ECO:0000256" key="1">
    <source>
        <dbReference type="RuleBase" id="RU368090"/>
    </source>
</evidence>
<keyword evidence="1" id="KW-0479">Metal-binding</keyword>